<dbReference type="CDD" id="cd01080">
    <property type="entry name" value="NAD_bind_m-THF_DH_Cyclohyd"/>
    <property type="match status" value="1"/>
</dbReference>
<dbReference type="EMBL" id="DVOF01000133">
    <property type="protein sequence ID" value="HIV02851.1"/>
    <property type="molecule type" value="Genomic_DNA"/>
</dbReference>
<evidence type="ECO:0000256" key="10">
    <source>
        <dbReference type="ARBA" id="ARBA00023167"/>
    </source>
</evidence>
<evidence type="ECO:0000256" key="5">
    <source>
        <dbReference type="ARBA" id="ARBA00022755"/>
    </source>
</evidence>
<keyword evidence="5 12" id="KW-0658">Purine biosynthesis</keyword>
<evidence type="ECO:0000259" key="14">
    <source>
        <dbReference type="Pfam" id="PF02882"/>
    </source>
</evidence>
<evidence type="ECO:0000256" key="4">
    <source>
        <dbReference type="ARBA" id="ARBA00022605"/>
    </source>
</evidence>
<comment type="catalytic activity">
    <reaction evidence="12">
        <text>(6R)-5,10-methenyltetrahydrofolate + H2O = (6R)-10-formyltetrahydrofolate + H(+)</text>
        <dbReference type="Rhea" id="RHEA:23700"/>
        <dbReference type="ChEBI" id="CHEBI:15377"/>
        <dbReference type="ChEBI" id="CHEBI:15378"/>
        <dbReference type="ChEBI" id="CHEBI:57455"/>
        <dbReference type="ChEBI" id="CHEBI:195366"/>
        <dbReference type="EC" id="3.5.4.9"/>
    </reaction>
</comment>
<dbReference type="NCBIfam" id="NF008058">
    <property type="entry name" value="PRK10792.1"/>
    <property type="match status" value="1"/>
</dbReference>
<evidence type="ECO:0000259" key="13">
    <source>
        <dbReference type="Pfam" id="PF00763"/>
    </source>
</evidence>
<dbReference type="EC" id="1.5.1.5" evidence="12"/>
<comment type="similarity">
    <text evidence="12">Belongs to the tetrahydrofolate dehydrogenase/cyclohydrolase family.</text>
</comment>
<dbReference type="EC" id="3.5.4.9" evidence="12"/>
<dbReference type="NCBIfam" id="NF010783">
    <property type="entry name" value="PRK14186.1"/>
    <property type="match status" value="1"/>
</dbReference>
<dbReference type="PROSITE" id="PS00766">
    <property type="entry name" value="THF_DHG_CYH_1"/>
    <property type="match status" value="1"/>
</dbReference>
<dbReference type="AlphaFoldDB" id="A0A9D1NHW6"/>
<dbReference type="SUPFAM" id="SSF53223">
    <property type="entry name" value="Aminoacid dehydrogenase-like, N-terminal domain"/>
    <property type="match status" value="1"/>
</dbReference>
<dbReference type="InterPro" id="IPR020631">
    <property type="entry name" value="THF_DH/CycHdrlase_NAD-bd_dom"/>
</dbReference>
<keyword evidence="4 12" id="KW-0028">Amino-acid biosynthesis</keyword>
<reference evidence="15" key="1">
    <citation type="submission" date="2020-10" db="EMBL/GenBank/DDBJ databases">
        <authorList>
            <person name="Gilroy R."/>
        </authorList>
    </citation>
    <scope>NUCLEOTIDE SEQUENCE</scope>
    <source>
        <strain evidence="15">4920</strain>
    </source>
</reference>
<dbReference type="HAMAP" id="MF_01576">
    <property type="entry name" value="THF_DHG_CYH"/>
    <property type="match status" value="1"/>
</dbReference>
<evidence type="ECO:0000256" key="11">
    <source>
        <dbReference type="ARBA" id="ARBA00023268"/>
    </source>
</evidence>
<name>A0A9D1NHW6_9FIRM</name>
<evidence type="ECO:0000256" key="8">
    <source>
        <dbReference type="ARBA" id="ARBA00023002"/>
    </source>
</evidence>
<dbReference type="SUPFAM" id="SSF51735">
    <property type="entry name" value="NAD(P)-binding Rossmann-fold domains"/>
    <property type="match status" value="1"/>
</dbReference>
<gene>
    <name evidence="12 15" type="primary">folD</name>
    <name evidence="15" type="ORF">IAC74_04695</name>
</gene>
<keyword evidence="7 12" id="KW-0521">NADP</keyword>
<dbReference type="GO" id="GO:0005829">
    <property type="term" value="C:cytosol"/>
    <property type="evidence" value="ECO:0007669"/>
    <property type="project" value="TreeGrafter"/>
</dbReference>
<dbReference type="GO" id="GO:0004477">
    <property type="term" value="F:methenyltetrahydrofolate cyclohydrolase activity"/>
    <property type="evidence" value="ECO:0007669"/>
    <property type="project" value="UniProtKB-UniRule"/>
</dbReference>
<evidence type="ECO:0000256" key="2">
    <source>
        <dbReference type="ARBA" id="ARBA00011738"/>
    </source>
</evidence>
<evidence type="ECO:0000256" key="6">
    <source>
        <dbReference type="ARBA" id="ARBA00022801"/>
    </source>
</evidence>
<dbReference type="PANTHER" id="PTHR48099">
    <property type="entry name" value="C-1-TETRAHYDROFOLATE SYNTHASE, CYTOPLASMIC-RELATED"/>
    <property type="match status" value="1"/>
</dbReference>
<accession>A0A9D1NHW6</accession>
<keyword evidence="6 12" id="KW-0378">Hydrolase</keyword>
<evidence type="ECO:0000256" key="7">
    <source>
        <dbReference type="ARBA" id="ARBA00022857"/>
    </source>
</evidence>
<dbReference type="GO" id="GO:0009086">
    <property type="term" value="P:methionine biosynthetic process"/>
    <property type="evidence" value="ECO:0007669"/>
    <property type="project" value="UniProtKB-KW"/>
</dbReference>
<keyword evidence="11 12" id="KW-0511">Multifunctional enzyme</keyword>
<dbReference type="GO" id="GO:0006164">
    <property type="term" value="P:purine nucleotide biosynthetic process"/>
    <property type="evidence" value="ECO:0007669"/>
    <property type="project" value="UniProtKB-KW"/>
</dbReference>
<sequence>MAVIMDGKALAVKVKQQQKEAADALKAKGITPCLAVVIVGEDPASKVYVAGKIRDCGEVGIESREYALPEATTQEELLALVEKLNADDTVSGILVQLPLPKHLDEKAIINTIAPNKDVDAFHPANVGRIMIGDYDFLPCTPAGVMELLKEYEIDPTGKECVVVGRSNIVGKPQAMLLLHQNGTVTVCHSRTKDLKEVTLRADILVVAIGRGEFITGDMIKEGAVVIDVGMNRNSAGKLVGDVEFSSAEKKASYITPVPGGVGPMTRAILMKNTVKAAELNAK</sequence>
<comment type="function">
    <text evidence="12">Catalyzes the oxidation of 5,10-methylenetetrahydrofolate to 5,10-methenyltetrahydrofolate and then the hydrolysis of 5,10-methenyltetrahydrofolate to 10-formyltetrahydrofolate.</text>
</comment>
<comment type="catalytic activity">
    <reaction evidence="12">
        <text>(6R)-5,10-methylene-5,6,7,8-tetrahydrofolate + NADP(+) = (6R)-5,10-methenyltetrahydrofolate + NADPH</text>
        <dbReference type="Rhea" id="RHEA:22812"/>
        <dbReference type="ChEBI" id="CHEBI:15636"/>
        <dbReference type="ChEBI" id="CHEBI:57455"/>
        <dbReference type="ChEBI" id="CHEBI:57783"/>
        <dbReference type="ChEBI" id="CHEBI:58349"/>
        <dbReference type="EC" id="1.5.1.5"/>
    </reaction>
</comment>
<dbReference type="InterPro" id="IPR000672">
    <property type="entry name" value="THF_DH/CycHdrlase"/>
</dbReference>
<organism evidence="15 16">
    <name type="scientific">Candidatus Aphodoplasma excrementigallinarum</name>
    <dbReference type="NCBI Taxonomy" id="2840673"/>
    <lineage>
        <taxon>Bacteria</taxon>
        <taxon>Bacillati</taxon>
        <taxon>Bacillota</taxon>
        <taxon>Clostridia</taxon>
        <taxon>Eubacteriales</taxon>
        <taxon>Candidatus Aphodoplasma</taxon>
    </lineage>
</organism>
<dbReference type="InterPro" id="IPR036291">
    <property type="entry name" value="NAD(P)-bd_dom_sf"/>
</dbReference>
<dbReference type="PANTHER" id="PTHR48099:SF5">
    <property type="entry name" value="C-1-TETRAHYDROFOLATE SYNTHASE, CYTOPLASMIC"/>
    <property type="match status" value="1"/>
</dbReference>
<comment type="subunit">
    <text evidence="2 12">Homodimer.</text>
</comment>
<dbReference type="InterPro" id="IPR020867">
    <property type="entry name" value="THF_DH/CycHdrlase_CS"/>
</dbReference>
<feature type="binding site" evidence="12">
    <location>
        <begin position="164"/>
        <end position="166"/>
    </location>
    <ligand>
        <name>NADP(+)</name>
        <dbReference type="ChEBI" id="CHEBI:58349"/>
    </ligand>
</feature>
<proteinExistence type="inferred from homology"/>
<dbReference type="Gene3D" id="3.40.50.720">
    <property type="entry name" value="NAD(P)-binding Rossmann-like Domain"/>
    <property type="match status" value="1"/>
</dbReference>
<keyword evidence="9 12" id="KW-0368">Histidine biosynthesis</keyword>
<dbReference type="GO" id="GO:0000105">
    <property type="term" value="P:L-histidine biosynthetic process"/>
    <property type="evidence" value="ECO:0007669"/>
    <property type="project" value="UniProtKB-KW"/>
</dbReference>
<dbReference type="Pfam" id="PF00763">
    <property type="entry name" value="THF_DHG_CYH"/>
    <property type="match status" value="1"/>
</dbReference>
<evidence type="ECO:0000256" key="1">
    <source>
        <dbReference type="ARBA" id="ARBA00004777"/>
    </source>
</evidence>
<dbReference type="InterPro" id="IPR046346">
    <property type="entry name" value="Aminoacid_DH-like_N_sf"/>
</dbReference>
<dbReference type="GO" id="GO:0004488">
    <property type="term" value="F:methylenetetrahydrofolate dehydrogenase (NADP+) activity"/>
    <property type="evidence" value="ECO:0007669"/>
    <property type="project" value="UniProtKB-UniRule"/>
</dbReference>
<evidence type="ECO:0000256" key="9">
    <source>
        <dbReference type="ARBA" id="ARBA00023102"/>
    </source>
</evidence>
<dbReference type="GO" id="GO:0035999">
    <property type="term" value="P:tetrahydrofolate interconversion"/>
    <property type="evidence" value="ECO:0007669"/>
    <property type="project" value="UniProtKB-UniRule"/>
</dbReference>
<keyword evidence="10 12" id="KW-0486">Methionine biosynthesis</keyword>
<comment type="caution">
    <text evidence="15">The sequence shown here is derived from an EMBL/GenBank/DDBJ whole genome shotgun (WGS) entry which is preliminary data.</text>
</comment>
<keyword evidence="3 12" id="KW-0554">One-carbon metabolism</keyword>
<dbReference type="FunFam" id="3.40.50.720:FF:000094">
    <property type="entry name" value="Bifunctional protein FolD"/>
    <property type="match status" value="1"/>
</dbReference>
<evidence type="ECO:0000313" key="16">
    <source>
        <dbReference type="Proteomes" id="UP000886743"/>
    </source>
</evidence>
<comment type="pathway">
    <text evidence="1 12">One-carbon metabolism; tetrahydrofolate interconversion.</text>
</comment>
<dbReference type="PRINTS" id="PR00085">
    <property type="entry name" value="THFDHDRGNASE"/>
</dbReference>
<feature type="domain" description="Tetrahydrofolate dehydrogenase/cyclohydrolase NAD(P)-binding" evidence="14">
    <location>
        <begin position="138"/>
        <end position="279"/>
    </location>
</feature>
<comment type="caution">
    <text evidence="12">Lacks conserved residue(s) required for the propagation of feature annotation.</text>
</comment>
<keyword evidence="8 12" id="KW-0560">Oxidoreductase</keyword>
<feature type="domain" description="Tetrahydrofolate dehydrogenase/cyclohydrolase catalytic" evidence="13">
    <location>
        <begin position="5"/>
        <end position="119"/>
    </location>
</feature>
<evidence type="ECO:0000256" key="3">
    <source>
        <dbReference type="ARBA" id="ARBA00022563"/>
    </source>
</evidence>
<dbReference type="Proteomes" id="UP000886743">
    <property type="component" value="Unassembled WGS sequence"/>
</dbReference>
<dbReference type="InterPro" id="IPR020630">
    <property type="entry name" value="THF_DH/CycHdrlase_cat_dom"/>
</dbReference>
<reference evidence="15" key="2">
    <citation type="journal article" date="2021" name="PeerJ">
        <title>Extensive microbial diversity within the chicken gut microbiome revealed by metagenomics and culture.</title>
        <authorList>
            <person name="Gilroy R."/>
            <person name="Ravi A."/>
            <person name="Getino M."/>
            <person name="Pursley I."/>
            <person name="Horton D.L."/>
            <person name="Alikhan N.F."/>
            <person name="Baker D."/>
            <person name="Gharbi K."/>
            <person name="Hall N."/>
            <person name="Watson M."/>
            <person name="Adriaenssens E.M."/>
            <person name="Foster-Nyarko E."/>
            <person name="Jarju S."/>
            <person name="Secka A."/>
            <person name="Antonio M."/>
            <person name="Oren A."/>
            <person name="Chaudhuri R.R."/>
            <person name="La Ragione R."/>
            <person name="Hildebrand F."/>
            <person name="Pallen M.J."/>
        </authorList>
    </citation>
    <scope>NUCLEOTIDE SEQUENCE</scope>
    <source>
        <strain evidence="15">4920</strain>
    </source>
</reference>
<dbReference type="Pfam" id="PF02882">
    <property type="entry name" value="THF_DHG_CYH_C"/>
    <property type="match status" value="1"/>
</dbReference>
<protein>
    <recommendedName>
        <fullName evidence="12">Bifunctional protein FolD</fullName>
    </recommendedName>
    <domain>
        <recommendedName>
            <fullName evidence="12">Methylenetetrahydrofolate dehydrogenase</fullName>
            <ecNumber evidence="12">1.5.1.5</ecNumber>
        </recommendedName>
    </domain>
    <domain>
        <recommendedName>
            <fullName evidence="12">Methenyltetrahydrofolate cyclohydrolase</fullName>
            <ecNumber evidence="12">3.5.4.9</ecNumber>
        </recommendedName>
    </domain>
</protein>
<dbReference type="Gene3D" id="3.40.50.10860">
    <property type="entry name" value="Leucine Dehydrogenase, chain A, domain 1"/>
    <property type="match status" value="1"/>
</dbReference>
<evidence type="ECO:0000313" key="15">
    <source>
        <dbReference type="EMBL" id="HIV02851.1"/>
    </source>
</evidence>
<dbReference type="FunFam" id="3.40.50.10860:FF:000005">
    <property type="entry name" value="C-1-tetrahydrofolate synthase, cytoplasmic, putative"/>
    <property type="match status" value="1"/>
</dbReference>
<evidence type="ECO:0000256" key="12">
    <source>
        <dbReference type="HAMAP-Rule" id="MF_01576"/>
    </source>
</evidence>